<keyword evidence="2" id="KW-0413">Isomerase</keyword>
<accession>A0A645B2E5</accession>
<organism evidence="2">
    <name type="scientific">bioreactor metagenome</name>
    <dbReference type="NCBI Taxonomy" id="1076179"/>
    <lineage>
        <taxon>unclassified sequences</taxon>
        <taxon>metagenomes</taxon>
        <taxon>ecological metagenomes</taxon>
    </lineage>
</organism>
<reference evidence="2" key="1">
    <citation type="submission" date="2019-08" db="EMBL/GenBank/DDBJ databases">
        <authorList>
            <person name="Kucharzyk K."/>
            <person name="Murdoch R.W."/>
            <person name="Higgins S."/>
            <person name="Loffler F."/>
        </authorList>
    </citation>
    <scope>NUCLEOTIDE SEQUENCE</scope>
</reference>
<dbReference type="PANTHER" id="PTHR33171:SF17">
    <property type="entry name" value="LARA-LIKE N-TERMINAL DOMAIN-CONTAINING PROTEIN"/>
    <property type="match status" value="1"/>
</dbReference>
<dbReference type="Gene3D" id="3.90.226.30">
    <property type="match status" value="1"/>
</dbReference>
<dbReference type="InterPro" id="IPR048068">
    <property type="entry name" value="LarA-like"/>
</dbReference>
<name>A0A645B2E5_9ZZZZ</name>
<sequence length="161" mass="17070">MPPAPADIVITTNGGAPLDQNIYQCVKGMTAAEASAKPGGVIIQCAECLDGTGGDDFYHSLKDCPSAAALYEDFMRTAQAETIPDQWESQILARILMKHRVIMVSRPEMEQVVKDMKMEYAASLPEAVAQARGYVGGDASVTVIPNGIAVIVAERNASANA</sequence>
<feature type="domain" description="Lactate racemase C-terminal" evidence="1">
    <location>
        <begin position="4"/>
        <end position="152"/>
    </location>
</feature>
<evidence type="ECO:0000313" key="2">
    <source>
        <dbReference type="EMBL" id="MPM58721.1"/>
    </source>
</evidence>
<dbReference type="Pfam" id="PF21113">
    <property type="entry name" value="LarA_C"/>
    <property type="match status" value="1"/>
</dbReference>
<evidence type="ECO:0000259" key="1">
    <source>
        <dbReference type="Pfam" id="PF21113"/>
    </source>
</evidence>
<dbReference type="InterPro" id="IPR048520">
    <property type="entry name" value="LarA_C"/>
</dbReference>
<dbReference type="GO" id="GO:0050043">
    <property type="term" value="F:lactate racemase activity"/>
    <property type="evidence" value="ECO:0007669"/>
    <property type="project" value="UniProtKB-EC"/>
</dbReference>
<gene>
    <name evidence="2" type="primary">larA_27</name>
    <name evidence="2" type="ORF">SDC9_105554</name>
</gene>
<comment type="caution">
    <text evidence="2">The sequence shown here is derived from an EMBL/GenBank/DDBJ whole genome shotgun (WGS) entry which is preliminary data.</text>
</comment>
<protein>
    <submittedName>
        <fullName evidence="2">Lactate racemase</fullName>
        <ecNumber evidence="2">5.1.2.1</ecNumber>
    </submittedName>
</protein>
<dbReference type="InterPro" id="IPR043166">
    <property type="entry name" value="LarA-like_C"/>
</dbReference>
<dbReference type="PANTHER" id="PTHR33171">
    <property type="entry name" value="LAR_N DOMAIN-CONTAINING PROTEIN"/>
    <property type="match status" value="1"/>
</dbReference>
<proteinExistence type="predicted"/>
<dbReference type="EC" id="5.1.2.1" evidence="2"/>
<dbReference type="AlphaFoldDB" id="A0A645B2E5"/>
<dbReference type="EMBL" id="VSSQ01016919">
    <property type="protein sequence ID" value="MPM58721.1"/>
    <property type="molecule type" value="Genomic_DNA"/>
</dbReference>